<dbReference type="CDD" id="cd05374">
    <property type="entry name" value="17beta-HSD-like_SDR_c"/>
    <property type="match status" value="1"/>
</dbReference>
<name>A0AAV5GDJ7_9BASI</name>
<proteinExistence type="inferred from homology"/>
<comment type="similarity">
    <text evidence="1 4">Belongs to the short-chain dehydrogenases/reductases (SDR) family.</text>
</comment>
<dbReference type="InterPro" id="IPR002347">
    <property type="entry name" value="SDR_fam"/>
</dbReference>
<protein>
    <submittedName>
        <fullName evidence="5">Uncharacterized protein</fullName>
    </submittedName>
</protein>
<keyword evidence="6" id="KW-1185">Reference proteome</keyword>
<dbReference type="GO" id="GO:0016491">
    <property type="term" value="F:oxidoreductase activity"/>
    <property type="evidence" value="ECO:0007669"/>
    <property type="project" value="UniProtKB-KW"/>
</dbReference>
<evidence type="ECO:0000256" key="3">
    <source>
        <dbReference type="ARBA" id="ARBA00023002"/>
    </source>
</evidence>
<comment type="caution">
    <text evidence="5">The sequence shown here is derived from an EMBL/GenBank/DDBJ whole genome shotgun (WGS) entry which is preliminary data.</text>
</comment>
<dbReference type="InterPro" id="IPR036291">
    <property type="entry name" value="NAD(P)-bd_dom_sf"/>
</dbReference>
<dbReference type="AlphaFoldDB" id="A0AAV5GDJ7"/>
<dbReference type="PRINTS" id="PR00080">
    <property type="entry name" value="SDRFAMILY"/>
</dbReference>
<evidence type="ECO:0000256" key="4">
    <source>
        <dbReference type="RuleBase" id="RU000363"/>
    </source>
</evidence>
<dbReference type="PROSITE" id="PS00061">
    <property type="entry name" value="ADH_SHORT"/>
    <property type="match status" value="1"/>
</dbReference>
<accession>A0AAV5GDJ7</accession>
<keyword evidence="2" id="KW-0521">NADP</keyword>
<dbReference type="InterPro" id="IPR020904">
    <property type="entry name" value="Sc_DH/Rdtase_CS"/>
</dbReference>
<evidence type="ECO:0000313" key="6">
    <source>
        <dbReference type="Proteomes" id="UP001342314"/>
    </source>
</evidence>
<evidence type="ECO:0000256" key="2">
    <source>
        <dbReference type="ARBA" id="ARBA00022857"/>
    </source>
</evidence>
<dbReference type="Gene3D" id="3.40.50.720">
    <property type="entry name" value="NAD(P)-binding Rossmann-like Domain"/>
    <property type="match status" value="1"/>
</dbReference>
<gene>
    <name evidence="5" type="ORF">Rhopal_001334-T1</name>
</gene>
<organism evidence="5 6">
    <name type="scientific">Rhodotorula paludigena</name>
    <dbReference type="NCBI Taxonomy" id="86838"/>
    <lineage>
        <taxon>Eukaryota</taxon>
        <taxon>Fungi</taxon>
        <taxon>Dikarya</taxon>
        <taxon>Basidiomycota</taxon>
        <taxon>Pucciniomycotina</taxon>
        <taxon>Microbotryomycetes</taxon>
        <taxon>Sporidiobolales</taxon>
        <taxon>Sporidiobolaceae</taxon>
        <taxon>Rhodotorula</taxon>
    </lineage>
</organism>
<dbReference type="EMBL" id="BQKY01000003">
    <property type="protein sequence ID" value="GJN88368.1"/>
    <property type="molecule type" value="Genomic_DNA"/>
</dbReference>
<dbReference type="GO" id="GO:0005783">
    <property type="term" value="C:endoplasmic reticulum"/>
    <property type="evidence" value="ECO:0007669"/>
    <property type="project" value="TreeGrafter"/>
</dbReference>
<dbReference type="Proteomes" id="UP001342314">
    <property type="component" value="Unassembled WGS sequence"/>
</dbReference>
<dbReference type="PANTHER" id="PTHR44169:SF6">
    <property type="entry name" value="NADPH-DEPENDENT 1-ACYLDIHYDROXYACETONE PHOSPHATE REDUCTASE"/>
    <property type="match status" value="1"/>
</dbReference>
<dbReference type="PANTHER" id="PTHR44169">
    <property type="entry name" value="NADPH-DEPENDENT 1-ACYLDIHYDROXYACETONE PHOSPHATE REDUCTASE"/>
    <property type="match status" value="1"/>
</dbReference>
<keyword evidence="3" id="KW-0560">Oxidoreductase</keyword>
<evidence type="ECO:0000313" key="5">
    <source>
        <dbReference type="EMBL" id="GJN88368.1"/>
    </source>
</evidence>
<reference evidence="5 6" key="1">
    <citation type="submission" date="2021-12" db="EMBL/GenBank/DDBJ databases">
        <title>High titer production of polyol ester of fatty acids by Rhodotorula paludigena BS15 towards product separation-free biomass refinery.</title>
        <authorList>
            <person name="Mano J."/>
            <person name="Ono H."/>
            <person name="Tanaka T."/>
            <person name="Naito K."/>
            <person name="Sushida H."/>
            <person name="Ike M."/>
            <person name="Tokuyasu K."/>
            <person name="Kitaoka M."/>
        </authorList>
    </citation>
    <scope>NUCLEOTIDE SEQUENCE [LARGE SCALE GENOMIC DNA]</scope>
    <source>
        <strain evidence="5 6">BS15</strain>
    </source>
</reference>
<dbReference type="Pfam" id="PF00106">
    <property type="entry name" value="adh_short"/>
    <property type="match status" value="1"/>
</dbReference>
<evidence type="ECO:0000256" key="1">
    <source>
        <dbReference type="ARBA" id="ARBA00006484"/>
    </source>
</evidence>
<dbReference type="PRINTS" id="PR00081">
    <property type="entry name" value="GDHRDH"/>
</dbReference>
<dbReference type="SUPFAM" id="SSF51735">
    <property type="entry name" value="NAD(P)-binding Rossmann-fold domains"/>
    <property type="match status" value="1"/>
</dbReference>
<sequence length="210" mass="22126">MPAKVALVTGASAGGIGHALCEELEKRGCTVYASARRLAALDSLSPSIHKLELDVLSLDSCKSAVQRVLDEQGRIDVLVNNAGVGGTGAVLDADVESEQGAHATFEANVWAPLRLSQLVAPDMAKRRSGLIINVGSIVGNVPTPWTGIYNASKAALHSLTETLRMEVKGLGINVMLVAPGAITSQFGKKQTVSIRLPEDSRPHHTCRNIC</sequence>